<feature type="domain" description="Gnk2-homologous" evidence="17">
    <location>
        <begin position="159"/>
        <end position="268"/>
    </location>
</feature>
<dbReference type="SMR" id="A0A8I6YUA2"/>
<dbReference type="SUPFAM" id="SSF56112">
    <property type="entry name" value="Protein kinase-like (PK-like)"/>
    <property type="match status" value="1"/>
</dbReference>
<evidence type="ECO:0000256" key="6">
    <source>
        <dbReference type="ARBA" id="ARBA00022729"/>
    </source>
</evidence>
<keyword evidence="13" id="KW-0325">Glycoprotein</keyword>
<dbReference type="Proteomes" id="UP000011116">
    <property type="component" value="Chromosome 5H"/>
</dbReference>
<name>A0A8I6YUA2_HORVV</name>
<dbReference type="GO" id="GO:0005886">
    <property type="term" value="C:plasma membrane"/>
    <property type="evidence" value="ECO:0000318"/>
    <property type="project" value="GO_Central"/>
</dbReference>
<feature type="domain" description="Protein kinase" evidence="16">
    <location>
        <begin position="384"/>
        <end position="657"/>
    </location>
</feature>
<dbReference type="AlphaFoldDB" id="A0A8I6YUA2"/>
<evidence type="ECO:0000256" key="11">
    <source>
        <dbReference type="ARBA" id="ARBA00022989"/>
    </source>
</evidence>
<dbReference type="KEGG" id="hvg:123400217"/>
<dbReference type="OrthoDB" id="4062651at2759"/>
<evidence type="ECO:0000313" key="18">
    <source>
        <dbReference type="EnsemblPlants" id="HORVU.MOREX.r3.5HG0501470.2"/>
    </source>
</evidence>
<dbReference type="RefSeq" id="XP_044950578.1">
    <property type="nucleotide sequence ID" value="XM_045094643.1"/>
</dbReference>
<evidence type="ECO:0000256" key="9">
    <source>
        <dbReference type="ARBA" id="ARBA00022777"/>
    </source>
</evidence>
<evidence type="ECO:0000256" key="13">
    <source>
        <dbReference type="ARBA" id="ARBA00023180"/>
    </source>
</evidence>
<dbReference type="EnsemblPlants" id="HORVU.MOREX.r3.5HG0501470.2">
    <property type="protein sequence ID" value="HORVU.MOREX.r3.5HG0501470.2"/>
    <property type="gene ID" value="HORVU.MOREX.r3.5HG0501470"/>
</dbReference>
<evidence type="ECO:0000256" key="7">
    <source>
        <dbReference type="ARBA" id="ARBA00022737"/>
    </source>
</evidence>
<reference evidence="18" key="3">
    <citation type="submission" date="2022-01" db="UniProtKB">
        <authorList>
            <consortium name="EnsemblPlants"/>
        </authorList>
    </citation>
    <scope>IDENTIFICATION</scope>
    <source>
        <strain evidence="18">subsp. vulgare</strain>
    </source>
</reference>
<evidence type="ECO:0000256" key="12">
    <source>
        <dbReference type="ARBA" id="ARBA00023136"/>
    </source>
</evidence>
<dbReference type="InterPro" id="IPR001245">
    <property type="entry name" value="Ser-Thr/Tyr_kinase_cat_dom"/>
</dbReference>
<evidence type="ECO:0000313" key="19">
    <source>
        <dbReference type="Proteomes" id="UP000011116"/>
    </source>
</evidence>
<dbReference type="InterPro" id="IPR000719">
    <property type="entry name" value="Prot_kinase_dom"/>
</dbReference>
<dbReference type="GO" id="GO:0006955">
    <property type="term" value="P:immune response"/>
    <property type="evidence" value="ECO:0000318"/>
    <property type="project" value="GO_Central"/>
</dbReference>
<dbReference type="PROSITE" id="PS00107">
    <property type="entry name" value="PROTEIN_KINASE_ATP"/>
    <property type="match status" value="1"/>
</dbReference>
<keyword evidence="11 15" id="KW-1133">Transmembrane helix</keyword>
<evidence type="ECO:0000256" key="1">
    <source>
        <dbReference type="ARBA" id="ARBA00004167"/>
    </source>
</evidence>
<evidence type="ECO:0000256" key="2">
    <source>
        <dbReference type="ARBA" id="ARBA00022527"/>
    </source>
</evidence>
<dbReference type="InterPro" id="IPR011009">
    <property type="entry name" value="Kinase-like_dom_sf"/>
</dbReference>
<dbReference type="FunFam" id="3.30.430.20:FF:000002">
    <property type="entry name" value="Cysteine-rich receptor-like protein kinase 10"/>
    <property type="match status" value="1"/>
</dbReference>
<dbReference type="GO" id="GO:0006950">
    <property type="term" value="P:response to stress"/>
    <property type="evidence" value="ECO:0007669"/>
    <property type="project" value="UniProtKB-ARBA"/>
</dbReference>
<dbReference type="FunFam" id="3.30.200.20:FF:000142">
    <property type="entry name" value="Cysteine-rich receptor-like protein kinase 10"/>
    <property type="match status" value="1"/>
</dbReference>
<evidence type="ECO:0000256" key="3">
    <source>
        <dbReference type="ARBA" id="ARBA00022553"/>
    </source>
</evidence>
<keyword evidence="2" id="KW-0723">Serine/threonine-protein kinase</keyword>
<evidence type="ECO:0000256" key="10">
    <source>
        <dbReference type="ARBA" id="ARBA00022840"/>
    </source>
</evidence>
<evidence type="ECO:0000256" key="15">
    <source>
        <dbReference type="SAM" id="Phobius"/>
    </source>
</evidence>
<dbReference type="FunFam" id="1.10.510.10:FF:000129">
    <property type="entry name" value="cysteine-rich receptor-like protein kinase 10"/>
    <property type="match status" value="1"/>
</dbReference>
<evidence type="ECO:0000256" key="4">
    <source>
        <dbReference type="ARBA" id="ARBA00022679"/>
    </source>
</evidence>
<reference evidence="18" key="2">
    <citation type="submission" date="2020-10" db="EMBL/GenBank/DDBJ databases">
        <authorList>
            <person name="Scholz U."/>
            <person name="Mascher M."/>
            <person name="Fiebig A."/>
        </authorList>
    </citation>
    <scope>NUCLEOTIDE SEQUENCE [LARGE SCALE GENOMIC DNA]</scope>
    <source>
        <strain evidence="18">cv. Morex</strain>
    </source>
</reference>
<dbReference type="GeneID" id="123400217"/>
<gene>
    <name evidence="18" type="primary">LOC123400217</name>
</gene>
<evidence type="ECO:0000259" key="16">
    <source>
        <dbReference type="PROSITE" id="PS50011"/>
    </source>
</evidence>
<dbReference type="PROSITE" id="PS00108">
    <property type="entry name" value="PROTEIN_KINASE_ST"/>
    <property type="match status" value="1"/>
</dbReference>
<dbReference type="PANTHER" id="PTHR27002">
    <property type="entry name" value="RECEPTOR-LIKE SERINE/THREONINE-PROTEIN KINASE SD1-8"/>
    <property type="match status" value="1"/>
</dbReference>
<dbReference type="PROSITE" id="PS51473">
    <property type="entry name" value="GNK2"/>
    <property type="match status" value="2"/>
</dbReference>
<comment type="subcellular location">
    <subcellularLocation>
        <location evidence="1">Membrane</location>
        <topology evidence="1">Single-pass membrane protein</topology>
    </subcellularLocation>
</comment>
<dbReference type="InterPro" id="IPR002902">
    <property type="entry name" value="GNK2"/>
</dbReference>
<keyword evidence="12 15" id="KW-0472">Membrane</keyword>
<keyword evidence="6" id="KW-0732">Signal</keyword>
<dbReference type="Gramene" id="HORVU.MOREX.r3.5HG0501470.2">
    <property type="protein sequence ID" value="HORVU.MOREX.r3.5HG0501470.2"/>
    <property type="gene ID" value="HORVU.MOREX.r3.5HG0501470"/>
</dbReference>
<keyword evidence="10 14" id="KW-0067">ATP-binding</keyword>
<dbReference type="InterPro" id="IPR038408">
    <property type="entry name" value="GNK2_sf"/>
</dbReference>
<dbReference type="Gene3D" id="1.10.510.10">
    <property type="entry name" value="Transferase(Phosphotransferase) domain 1"/>
    <property type="match status" value="1"/>
</dbReference>
<keyword evidence="8 14" id="KW-0547">Nucleotide-binding</keyword>
<dbReference type="SMART" id="SM00220">
    <property type="entry name" value="S_TKc"/>
    <property type="match status" value="1"/>
</dbReference>
<dbReference type="GO" id="GO:0005524">
    <property type="term" value="F:ATP binding"/>
    <property type="evidence" value="ECO:0007669"/>
    <property type="project" value="UniProtKB-UniRule"/>
</dbReference>
<organism evidence="18 19">
    <name type="scientific">Hordeum vulgare subsp. vulgare</name>
    <name type="common">Domesticated barley</name>
    <dbReference type="NCBI Taxonomy" id="112509"/>
    <lineage>
        <taxon>Eukaryota</taxon>
        <taxon>Viridiplantae</taxon>
        <taxon>Streptophyta</taxon>
        <taxon>Embryophyta</taxon>
        <taxon>Tracheophyta</taxon>
        <taxon>Spermatophyta</taxon>
        <taxon>Magnoliopsida</taxon>
        <taxon>Liliopsida</taxon>
        <taxon>Poales</taxon>
        <taxon>Poaceae</taxon>
        <taxon>BOP clade</taxon>
        <taxon>Pooideae</taxon>
        <taxon>Triticodae</taxon>
        <taxon>Triticeae</taxon>
        <taxon>Hordeinae</taxon>
        <taxon>Hordeum</taxon>
    </lineage>
</organism>
<dbReference type="PROSITE" id="PS50011">
    <property type="entry name" value="PROTEIN_KINASE_DOM"/>
    <property type="match status" value="1"/>
</dbReference>
<feature type="binding site" evidence="14">
    <location>
        <position position="412"/>
    </location>
    <ligand>
        <name>ATP</name>
        <dbReference type="ChEBI" id="CHEBI:30616"/>
    </ligand>
</feature>
<keyword evidence="9" id="KW-0418">Kinase</keyword>
<keyword evidence="5 15" id="KW-0812">Transmembrane</keyword>
<dbReference type="Pfam" id="PF07714">
    <property type="entry name" value="PK_Tyr_Ser-Thr"/>
    <property type="match status" value="1"/>
</dbReference>
<evidence type="ECO:0000259" key="17">
    <source>
        <dbReference type="PROSITE" id="PS51473"/>
    </source>
</evidence>
<dbReference type="Gramene" id="HORVU.MOREX.r2.5HG0416270.1">
    <property type="protein sequence ID" value="HORVU.MOREX.r2.5HG0416270.1"/>
    <property type="gene ID" value="HORVU.MOREX.r2.5HG0416270"/>
</dbReference>
<dbReference type="Gene3D" id="3.30.200.20">
    <property type="entry name" value="Phosphorylase Kinase, domain 1"/>
    <property type="match status" value="1"/>
</dbReference>
<evidence type="ECO:0000256" key="8">
    <source>
        <dbReference type="ARBA" id="ARBA00022741"/>
    </source>
</evidence>
<dbReference type="GO" id="GO:0007165">
    <property type="term" value="P:signal transduction"/>
    <property type="evidence" value="ECO:0000318"/>
    <property type="project" value="GO_Central"/>
</dbReference>
<protein>
    <submittedName>
        <fullName evidence="18">Uncharacterized protein</fullName>
    </submittedName>
</protein>
<proteinExistence type="predicted"/>
<dbReference type="PANTHER" id="PTHR27002:SF16">
    <property type="entry name" value="OS07G0537500 PROTEIN"/>
    <property type="match status" value="1"/>
</dbReference>
<dbReference type="Gene3D" id="3.30.430.20">
    <property type="entry name" value="Gnk2 domain, C-X8-C-X2-C motif"/>
    <property type="match status" value="2"/>
</dbReference>
<keyword evidence="7" id="KW-0677">Repeat</keyword>
<dbReference type="GO" id="GO:0004674">
    <property type="term" value="F:protein serine/threonine kinase activity"/>
    <property type="evidence" value="ECO:0000318"/>
    <property type="project" value="GO_Central"/>
</dbReference>
<accession>A0A8I6YUA2</accession>
<keyword evidence="19" id="KW-1185">Reference proteome</keyword>
<evidence type="ECO:0000256" key="14">
    <source>
        <dbReference type="PROSITE-ProRule" id="PRU10141"/>
    </source>
</evidence>
<feature type="transmembrane region" description="Helical" evidence="15">
    <location>
        <begin position="319"/>
        <end position="340"/>
    </location>
</feature>
<keyword evidence="3" id="KW-0597">Phosphoprotein</keyword>
<keyword evidence="4" id="KW-0808">Transferase</keyword>
<feature type="domain" description="Gnk2-homologous" evidence="17">
    <location>
        <begin position="49"/>
        <end position="151"/>
    </location>
</feature>
<dbReference type="CDD" id="cd23509">
    <property type="entry name" value="Gnk2-like"/>
    <property type="match status" value="2"/>
</dbReference>
<reference evidence="19" key="1">
    <citation type="journal article" date="2012" name="Nature">
        <title>A physical, genetic and functional sequence assembly of the barley genome.</title>
        <authorList>
            <consortium name="The International Barley Genome Sequencing Consortium"/>
            <person name="Mayer K.F."/>
            <person name="Waugh R."/>
            <person name="Brown J.W."/>
            <person name="Schulman A."/>
            <person name="Langridge P."/>
            <person name="Platzer M."/>
            <person name="Fincher G.B."/>
            <person name="Muehlbauer G.J."/>
            <person name="Sato K."/>
            <person name="Close T.J."/>
            <person name="Wise R.P."/>
            <person name="Stein N."/>
        </authorList>
    </citation>
    <scope>NUCLEOTIDE SEQUENCE [LARGE SCALE GENOMIC DNA]</scope>
    <source>
        <strain evidence="19">cv. Morex</strain>
    </source>
</reference>
<dbReference type="Pfam" id="PF01657">
    <property type="entry name" value="Stress-antifung"/>
    <property type="match status" value="2"/>
</dbReference>
<dbReference type="InterPro" id="IPR017441">
    <property type="entry name" value="Protein_kinase_ATP_BS"/>
</dbReference>
<evidence type="ECO:0000256" key="5">
    <source>
        <dbReference type="ARBA" id="ARBA00022692"/>
    </source>
</evidence>
<dbReference type="InterPro" id="IPR008271">
    <property type="entry name" value="Ser/Thr_kinase_AS"/>
</dbReference>
<dbReference type="CDD" id="cd14066">
    <property type="entry name" value="STKc_IRAK"/>
    <property type="match status" value="1"/>
</dbReference>
<sequence>MMSTAAAGPSHCYDSARGLKRRHADGMARHAVLLVVTVAVLLARRAAAEYPWPVCGSTGSFAANDSTYLASIGAIAATLPSNASASPGGLYATARAGQVRALGLCRGDANATACSGCLAQGFQDLPSACAYSKEATMYYDPCFLHYSSLDSRASDDTASGSAFSTAYSDNATAEPARFDRVVAALLNATADYAAHNSSATRLYASGVVAFDREIPEVYSWAQCTPDLTPARCRDCLANMIQQLGTPLYSVGARVLGIRCSVRYENRPFLDGPVMLRLPATGDPAPSPTTAPAPAPDVVPNVVTPVAAVGRGRKYSVPGMVLMVVLPSLAAANFIAGLFIWRRRRRSPAQANQPYPSYSTEGKDTESVDSMLMDISTLRAATGDFAESNKLGQGGFGAVYKGTLPDGEEIAVKRLSKSSTQGVEELKNELALVAKLKHKNLVRLVGVCLEQQERLLVYEFVPNRSLDQILFDTEKGEQLDWGMRHRIIRGIARGLQYLHEDSQLKVVHRDLKASNVLLDADMNPKISDFGLARLFGRGQTQGVTNRVIGTYGYMAPEYLMRGNYSVKSDVFSFGVMVLEIVTGRKNSDTLQSQDLLTMVWEHWSDRTVLEMMDPCMNNGFLESDARRCVQIGLLCVQENPVDRPMMSAVGMMLGSDTVSLGAPSKPTSTFYTRNASADSGNGFNVSTISVNDGPKDHSTTT</sequence>